<reference evidence="3 4" key="1">
    <citation type="journal article" date="2019" name="Nat. Ecol. Evol.">
        <title>Megaphylogeny resolves global patterns of mushroom evolution.</title>
        <authorList>
            <person name="Varga T."/>
            <person name="Krizsan K."/>
            <person name="Foldi C."/>
            <person name="Dima B."/>
            <person name="Sanchez-Garcia M."/>
            <person name="Sanchez-Ramirez S."/>
            <person name="Szollosi G.J."/>
            <person name="Szarkandi J.G."/>
            <person name="Papp V."/>
            <person name="Albert L."/>
            <person name="Andreopoulos W."/>
            <person name="Angelini C."/>
            <person name="Antonin V."/>
            <person name="Barry K.W."/>
            <person name="Bougher N.L."/>
            <person name="Buchanan P."/>
            <person name="Buyck B."/>
            <person name="Bense V."/>
            <person name="Catcheside P."/>
            <person name="Chovatia M."/>
            <person name="Cooper J."/>
            <person name="Damon W."/>
            <person name="Desjardin D."/>
            <person name="Finy P."/>
            <person name="Geml J."/>
            <person name="Haridas S."/>
            <person name="Hughes K."/>
            <person name="Justo A."/>
            <person name="Karasinski D."/>
            <person name="Kautmanova I."/>
            <person name="Kiss B."/>
            <person name="Kocsube S."/>
            <person name="Kotiranta H."/>
            <person name="LaButti K.M."/>
            <person name="Lechner B.E."/>
            <person name="Liimatainen K."/>
            <person name="Lipzen A."/>
            <person name="Lukacs Z."/>
            <person name="Mihaltcheva S."/>
            <person name="Morgado L.N."/>
            <person name="Niskanen T."/>
            <person name="Noordeloos M.E."/>
            <person name="Ohm R.A."/>
            <person name="Ortiz-Santana B."/>
            <person name="Ovrebo C."/>
            <person name="Racz N."/>
            <person name="Riley R."/>
            <person name="Savchenko A."/>
            <person name="Shiryaev A."/>
            <person name="Soop K."/>
            <person name="Spirin V."/>
            <person name="Szebenyi C."/>
            <person name="Tomsovsky M."/>
            <person name="Tulloss R.E."/>
            <person name="Uehling J."/>
            <person name="Grigoriev I.V."/>
            <person name="Vagvolgyi C."/>
            <person name="Papp T."/>
            <person name="Martin F.M."/>
            <person name="Miettinen O."/>
            <person name="Hibbett D.S."/>
            <person name="Nagy L.G."/>
        </authorList>
    </citation>
    <scope>NUCLEOTIDE SEQUENCE [LARGE SCALE GENOMIC DNA]</scope>
    <source>
        <strain evidence="3 4">FP101781</strain>
    </source>
</reference>
<protein>
    <recommendedName>
        <fullName evidence="2">Nephrocystin 3-like N-terminal domain-containing protein</fullName>
    </recommendedName>
</protein>
<dbReference type="InterPro" id="IPR056884">
    <property type="entry name" value="NPHP3-like_N"/>
</dbReference>
<evidence type="ECO:0000313" key="3">
    <source>
        <dbReference type="EMBL" id="TEB30448.1"/>
    </source>
</evidence>
<keyword evidence="1" id="KW-0677">Repeat</keyword>
<dbReference type="Proteomes" id="UP000298030">
    <property type="component" value="Unassembled WGS sequence"/>
</dbReference>
<accession>A0A4Y7T935</accession>
<dbReference type="EMBL" id="QPFP01000023">
    <property type="protein sequence ID" value="TEB30448.1"/>
    <property type="molecule type" value="Genomic_DNA"/>
</dbReference>
<evidence type="ECO:0000313" key="4">
    <source>
        <dbReference type="Proteomes" id="UP000298030"/>
    </source>
</evidence>
<gene>
    <name evidence="3" type="ORF">FA13DRAFT_1630805</name>
</gene>
<dbReference type="InterPro" id="IPR027417">
    <property type="entry name" value="P-loop_NTPase"/>
</dbReference>
<dbReference type="SUPFAM" id="SSF52540">
    <property type="entry name" value="P-loop containing nucleoside triphosphate hydrolases"/>
    <property type="match status" value="1"/>
</dbReference>
<organism evidence="3 4">
    <name type="scientific">Coprinellus micaceus</name>
    <name type="common">Glistening ink-cap mushroom</name>
    <name type="synonym">Coprinus micaceus</name>
    <dbReference type="NCBI Taxonomy" id="71717"/>
    <lineage>
        <taxon>Eukaryota</taxon>
        <taxon>Fungi</taxon>
        <taxon>Dikarya</taxon>
        <taxon>Basidiomycota</taxon>
        <taxon>Agaricomycotina</taxon>
        <taxon>Agaricomycetes</taxon>
        <taxon>Agaricomycetidae</taxon>
        <taxon>Agaricales</taxon>
        <taxon>Agaricineae</taxon>
        <taxon>Psathyrellaceae</taxon>
        <taxon>Coprinellus</taxon>
    </lineage>
</organism>
<proteinExistence type="predicted"/>
<feature type="domain" description="Nephrocystin 3-like N-terminal" evidence="2">
    <location>
        <begin position="37"/>
        <end position="128"/>
    </location>
</feature>
<dbReference type="OrthoDB" id="5106486at2759"/>
<comment type="caution">
    <text evidence="3">The sequence shown here is derived from an EMBL/GenBank/DDBJ whole genome shotgun (WGS) entry which is preliminary data.</text>
</comment>
<dbReference type="Pfam" id="PF24883">
    <property type="entry name" value="NPHP3_N"/>
    <property type="match status" value="1"/>
</dbReference>
<dbReference type="STRING" id="71717.A0A4Y7T935"/>
<dbReference type="Gene3D" id="3.40.50.300">
    <property type="entry name" value="P-loop containing nucleotide triphosphate hydrolases"/>
    <property type="match status" value="1"/>
</dbReference>
<evidence type="ECO:0000256" key="1">
    <source>
        <dbReference type="ARBA" id="ARBA00022737"/>
    </source>
</evidence>
<dbReference type="AlphaFoldDB" id="A0A4Y7T935"/>
<name>A0A4Y7T935_COPMI</name>
<sequence length="135" mass="14357">GWTILQGHTAPNAMHTSKAMSSIGQCDEGTRVKTLTKVNDWIHAPPGTLALFCMTGAAGSGKTAIALTIADYCDSDGTLAASFFFSSSDDTRNSCLRLVSTIAYQLGLRNNALRSTIAAAVEGTHSFTQRRCLNR</sequence>
<keyword evidence="4" id="KW-1185">Reference proteome</keyword>
<evidence type="ECO:0000259" key="2">
    <source>
        <dbReference type="Pfam" id="PF24883"/>
    </source>
</evidence>
<feature type="non-terminal residue" evidence="3">
    <location>
        <position position="1"/>
    </location>
</feature>